<proteinExistence type="predicted"/>
<dbReference type="KEGG" id="pho:PH0912"/>
<sequence length="105" mass="11348">MLLILRATATPKPAIATPTKKARMSVGITPETFRFATIKLNATIINPWIIATIAPPVILPRMLSTLLAGATRISFMKPNCLSHIIVNPCKKLISNTVITTTPGTR</sequence>
<evidence type="ECO:0000313" key="2">
    <source>
        <dbReference type="Proteomes" id="UP000000752"/>
    </source>
</evidence>
<dbReference type="Proteomes" id="UP000000752">
    <property type="component" value="Chromosome"/>
</dbReference>
<dbReference type="EMBL" id="BA000001">
    <property type="protein sequence ID" value="BAA30008.1"/>
    <property type="molecule type" value="Genomic_DNA"/>
</dbReference>
<evidence type="ECO:0000313" key="1">
    <source>
        <dbReference type="EMBL" id="BAA30008.1"/>
    </source>
</evidence>
<dbReference type="PIR" id="B71081">
    <property type="entry name" value="B71081"/>
</dbReference>
<accession>O58622</accession>
<organism evidence="1 2">
    <name type="scientific">Pyrococcus horikoshii (strain ATCC 700860 / DSM 12428 / JCM 9974 / NBRC 100139 / OT-3)</name>
    <dbReference type="NCBI Taxonomy" id="70601"/>
    <lineage>
        <taxon>Archaea</taxon>
        <taxon>Methanobacteriati</taxon>
        <taxon>Methanobacteriota</taxon>
        <taxon>Thermococci</taxon>
        <taxon>Thermococcales</taxon>
        <taxon>Thermococcaceae</taxon>
        <taxon>Pyrococcus</taxon>
    </lineage>
</organism>
<name>O58622_PYRHO</name>
<protein>
    <submittedName>
        <fullName evidence="1">Uncharacterized protein</fullName>
    </submittedName>
</protein>
<gene>
    <name evidence="1" type="ordered locus">PH0912</name>
</gene>
<dbReference type="AlphaFoldDB" id="O58622"/>
<dbReference type="EnsemblBacteria" id="BAA30008">
    <property type="protein sequence ID" value="BAA30008"/>
    <property type="gene ID" value="BAA30008"/>
</dbReference>
<reference evidence="1 2" key="1">
    <citation type="journal article" date="1998" name="DNA Res.">
        <title>Complete sequence and gene organization of the genome of a hyper-thermophilic archaebacterium, Pyrococcus horikoshii OT3.</title>
        <authorList>
            <person name="Kawarabayasi Y."/>
            <person name="Sawada M."/>
            <person name="Horikawa H."/>
            <person name="Haikawa Y."/>
            <person name="Hino Y."/>
            <person name="Yamamoto S."/>
            <person name="Sekine M."/>
            <person name="Baba S."/>
            <person name="Kosugi H."/>
            <person name="Hosoyama A."/>
            <person name="Nagai Y."/>
            <person name="Sakai M."/>
            <person name="Ogura K."/>
            <person name="Otuka R."/>
            <person name="Nakazawa H."/>
            <person name="Takamiya M."/>
            <person name="Ohfuku Y."/>
            <person name="Funahashi T."/>
            <person name="Tanaka T."/>
            <person name="Kudoh Y."/>
            <person name="Yamazaki J."/>
            <person name="Kushida N."/>
            <person name="Oguchi A."/>
            <person name="Aoki K."/>
            <person name="Nakamura Y."/>
            <person name="Robb T.F."/>
            <person name="Horikoshi K."/>
            <person name="Masuchi Y."/>
            <person name="Shizuya H."/>
            <person name="Kikuchi H."/>
        </authorList>
    </citation>
    <scope>NUCLEOTIDE SEQUENCE [LARGE SCALE GENOMIC DNA]</scope>
    <source>
        <strain evidence="2">ATCC 700860 / DSM 12428 / JCM 9974 / NBRC 100139 / OT-3</strain>
    </source>
</reference>
<keyword evidence="2" id="KW-1185">Reference proteome</keyword>